<dbReference type="PANTHER" id="PTHR35165:SF1">
    <property type="entry name" value="OS04G0577375 PROTEIN"/>
    <property type="match status" value="1"/>
</dbReference>
<keyword evidence="1" id="KW-0472">Membrane</keyword>
<comment type="caution">
    <text evidence="2">The sequence shown here is derived from an EMBL/GenBank/DDBJ whole genome shotgun (WGS) entry which is preliminary data.</text>
</comment>
<sequence length="105" mass="12361">MEQAKEVENGDYNDGSHRLTTKSYMMIFVFSLLISMFGGSLLVWWLHKYHSTNRQLWMVPFSLIFFLTPLVIWFSLFISHLCISKSDEELEDASMSQLTLIHPKR</sequence>
<dbReference type="PANTHER" id="PTHR35165">
    <property type="entry name" value="OS08G0113900 PROTEIN"/>
    <property type="match status" value="1"/>
</dbReference>
<keyword evidence="3" id="KW-1185">Reference proteome</keyword>
<dbReference type="Pfam" id="PF16594">
    <property type="entry name" value="ATP-synt_Z"/>
    <property type="match status" value="1"/>
</dbReference>
<keyword evidence="1" id="KW-1133">Transmembrane helix</keyword>
<dbReference type="AlphaFoldDB" id="A0A9D4XKG9"/>
<feature type="transmembrane region" description="Helical" evidence="1">
    <location>
        <begin position="58"/>
        <end position="78"/>
    </location>
</feature>
<name>A0A9D4XKG9_PEA</name>
<dbReference type="InterPro" id="IPR032238">
    <property type="entry name" value="ATP-synth_Z"/>
</dbReference>
<evidence type="ECO:0000313" key="2">
    <source>
        <dbReference type="EMBL" id="KAI5422132.1"/>
    </source>
</evidence>
<dbReference type="Gramene" id="Psat04G0554900-T1">
    <property type="protein sequence ID" value="KAI5422132.1"/>
    <property type="gene ID" value="KIW84_045549"/>
</dbReference>
<evidence type="ECO:0008006" key="4">
    <source>
        <dbReference type="Google" id="ProtNLM"/>
    </source>
</evidence>
<feature type="transmembrane region" description="Helical" evidence="1">
    <location>
        <begin position="24"/>
        <end position="46"/>
    </location>
</feature>
<dbReference type="EMBL" id="JAMSHJ010000004">
    <property type="protein sequence ID" value="KAI5422132.1"/>
    <property type="molecule type" value="Genomic_DNA"/>
</dbReference>
<protein>
    <recommendedName>
        <fullName evidence="4">Transmembrane protein</fullName>
    </recommendedName>
</protein>
<evidence type="ECO:0000256" key="1">
    <source>
        <dbReference type="SAM" id="Phobius"/>
    </source>
</evidence>
<organism evidence="2 3">
    <name type="scientific">Pisum sativum</name>
    <name type="common">Garden pea</name>
    <name type="synonym">Lathyrus oleraceus</name>
    <dbReference type="NCBI Taxonomy" id="3888"/>
    <lineage>
        <taxon>Eukaryota</taxon>
        <taxon>Viridiplantae</taxon>
        <taxon>Streptophyta</taxon>
        <taxon>Embryophyta</taxon>
        <taxon>Tracheophyta</taxon>
        <taxon>Spermatophyta</taxon>
        <taxon>Magnoliopsida</taxon>
        <taxon>eudicotyledons</taxon>
        <taxon>Gunneridae</taxon>
        <taxon>Pentapetalae</taxon>
        <taxon>rosids</taxon>
        <taxon>fabids</taxon>
        <taxon>Fabales</taxon>
        <taxon>Fabaceae</taxon>
        <taxon>Papilionoideae</taxon>
        <taxon>50 kb inversion clade</taxon>
        <taxon>NPAAA clade</taxon>
        <taxon>Hologalegina</taxon>
        <taxon>IRL clade</taxon>
        <taxon>Fabeae</taxon>
        <taxon>Lathyrus</taxon>
    </lineage>
</organism>
<reference evidence="2 3" key="1">
    <citation type="journal article" date="2022" name="Nat. Genet.">
        <title>Improved pea reference genome and pan-genome highlight genomic features and evolutionary characteristics.</title>
        <authorList>
            <person name="Yang T."/>
            <person name="Liu R."/>
            <person name="Luo Y."/>
            <person name="Hu S."/>
            <person name="Wang D."/>
            <person name="Wang C."/>
            <person name="Pandey M.K."/>
            <person name="Ge S."/>
            <person name="Xu Q."/>
            <person name="Li N."/>
            <person name="Li G."/>
            <person name="Huang Y."/>
            <person name="Saxena R.K."/>
            <person name="Ji Y."/>
            <person name="Li M."/>
            <person name="Yan X."/>
            <person name="He Y."/>
            <person name="Liu Y."/>
            <person name="Wang X."/>
            <person name="Xiang C."/>
            <person name="Varshney R.K."/>
            <person name="Ding H."/>
            <person name="Gao S."/>
            <person name="Zong X."/>
        </authorList>
    </citation>
    <scope>NUCLEOTIDE SEQUENCE [LARGE SCALE GENOMIC DNA]</scope>
    <source>
        <strain evidence="2 3">cv. Zhongwan 6</strain>
    </source>
</reference>
<dbReference type="Proteomes" id="UP001058974">
    <property type="component" value="Chromosome 4"/>
</dbReference>
<evidence type="ECO:0000313" key="3">
    <source>
        <dbReference type="Proteomes" id="UP001058974"/>
    </source>
</evidence>
<keyword evidence="1" id="KW-0812">Transmembrane</keyword>
<accession>A0A9D4XKG9</accession>
<proteinExistence type="predicted"/>
<gene>
    <name evidence="2" type="ORF">KIW84_045549</name>
</gene>